<feature type="region of interest" description="Disordered" evidence="1">
    <location>
        <begin position="1"/>
        <end position="45"/>
    </location>
</feature>
<evidence type="ECO:0000313" key="2">
    <source>
        <dbReference type="EMBL" id="EPX59860.1"/>
    </source>
</evidence>
<dbReference type="Proteomes" id="UP000011682">
    <property type="component" value="Unassembled WGS sequence"/>
</dbReference>
<evidence type="ECO:0000256" key="1">
    <source>
        <dbReference type="SAM" id="MobiDB-lite"/>
    </source>
</evidence>
<evidence type="ECO:0000313" key="3">
    <source>
        <dbReference type="Proteomes" id="UP000011682"/>
    </source>
</evidence>
<name>S9P5W2_CYSF2</name>
<gene>
    <name evidence="2" type="ORF">D187_002604</name>
</gene>
<dbReference type="AlphaFoldDB" id="S9P5W2"/>
<reference evidence="2" key="1">
    <citation type="submission" date="2013-05" db="EMBL/GenBank/DDBJ databases">
        <title>Genome assembly of Cystobacter fuscus DSM 2262.</title>
        <authorList>
            <person name="Sharma G."/>
            <person name="Khatri I."/>
            <person name="Kaur C."/>
            <person name="Mayilraj S."/>
            <person name="Subramanian S."/>
        </authorList>
    </citation>
    <scope>NUCLEOTIDE SEQUENCE [LARGE SCALE GENOMIC DNA]</scope>
    <source>
        <strain evidence="2">DSM 2262</strain>
    </source>
</reference>
<dbReference type="EMBL" id="ANAH02000015">
    <property type="protein sequence ID" value="EPX59860.1"/>
    <property type="molecule type" value="Genomic_DNA"/>
</dbReference>
<accession>S9P5W2</accession>
<organism evidence="2 3">
    <name type="scientific">Cystobacter fuscus (strain ATCC 25194 / DSM 2262 / NBRC 100088 / M29)</name>
    <dbReference type="NCBI Taxonomy" id="1242864"/>
    <lineage>
        <taxon>Bacteria</taxon>
        <taxon>Pseudomonadati</taxon>
        <taxon>Myxococcota</taxon>
        <taxon>Myxococcia</taxon>
        <taxon>Myxococcales</taxon>
        <taxon>Cystobacterineae</taxon>
        <taxon>Archangiaceae</taxon>
        <taxon>Cystobacter</taxon>
    </lineage>
</organism>
<feature type="compositionally biased region" description="Basic and acidic residues" evidence="1">
    <location>
        <begin position="20"/>
        <end position="32"/>
    </location>
</feature>
<sequence length="45" mass="4899">MGRGALPRRVASRENTAAPRRNERRPGTHPDTEEGSVEGADPSWA</sequence>
<comment type="caution">
    <text evidence="2">The sequence shown here is derived from an EMBL/GenBank/DDBJ whole genome shotgun (WGS) entry which is preliminary data.</text>
</comment>
<proteinExistence type="predicted"/>
<keyword evidence="3" id="KW-1185">Reference proteome</keyword>
<protein>
    <submittedName>
        <fullName evidence="2">Uncharacterized protein</fullName>
    </submittedName>
</protein>